<evidence type="ECO:0000256" key="1">
    <source>
        <dbReference type="SAM" id="SignalP"/>
    </source>
</evidence>
<dbReference type="Proteomes" id="UP000218238">
    <property type="component" value="Unassembled WGS sequence"/>
</dbReference>
<dbReference type="AlphaFoldDB" id="A0A2A2TLA0"/>
<evidence type="ECO:0000313" key="3">
    <source>
        <dbReference type="Proteomes" id="UP000218238"/>
    </source>
</evidence>
<dbReference type="OrthoDB" id="511225at2"/>
<dbReference type="InterPro" id="IPR051082">
    <property type="entry name" value="Pentapeptide-BTB/POZ_domain"/>
</dbReference>
<gene>
    <name evidence="2" type="ORF">CK510_07880</name>
</gene>
<dbReference type="EMBL" id="NTFS01000059">
    <property type="protein sequence ID" value="PAX58381.1"/>
    <property type="molecule type" value="Genomic_DNA"/>
</dbReference>
<dbReference type="Gene3D" id="2.160.20.80">
    <property type="entry name" value="E3 ubiquitin-protein ligase SopA"/>
    <property type="match status" value="1"/>
</dbReference>
<proteinExistence type="predicted"/>
<keyword evidence="1" id="KW-0732">Signal</keyword>
<reference evidence="2 3" key="1">
    <citation type="submission" date="2017-08" db="EMBL/GenBank/DDBJ databases">
        <title>Draft genome sequence of filamentous cyanobacterium Calothrix elsteri CCALA 953.</title>
        <authorList>
            <person name="Gagunashvili A.N."/>
            <person name="Elster J."/>
            <person name="Andresson O.S."/>
        </authorList>
    </citation>
    <scope>NUCLEOTIDE SEQUENCE [LARGE SCALE GENOMIC DNA]</scope>
    <source>
        <strain evidence="2 3">CCALA 953</strain>
    </source>
</reference>
<dbReference type="Pfam" id="PF00805">
    <property type="entry name" value="Pentapeptide"/>
    <property type="match status" value="2"/>
</dbReference>
<organism evidence="2 3">
    <name type="scientific">Brunnivagina elsteri CCALA 953</name>
    <dbReference type="NCBI Taxonomy" id="987040"/>
    <lineage>
        <taxon>Bacteria</taxon>
        <taxon>Bacillati</taxon>
        <taxon>Cyanobacteriota</taxon>
        <taxon>Cyanophyceae</taxon>
        <taxon>Nostocales</taxon>
        <taxon>Calotrichaceae</taxon>
        <taxon>Brunnivagina</taxon>
    </lineage>
</organism>
<keyword evidence="3" id="KW-1185">Reference proteome</keyword>
<comment type="caution">
    <text evidence="2">The sequence shown here is derived from an EMBL/GenBank/DDBJ whole genome shotgun (WGS) entry which is preliminary data.</text>
</comment>
<feature type="signal peptide" evidence="1">
    <location>
        <begin position="1"/>
        <end position="23"/>
    </location>
</feature>
<dbReference type="PANTHER" id="PTHR14136:SF17">
    <property type="entry name" value="BTB_POZ DOMAIN-CONTAINING PROTEIN KCTD9"/>
    <property type="match status" value="1"/>
</dbReference>
<dbReference type="InterPro" id="IPR001646">
    <property type="entry name" value="5peptide_repeat"/>
</dbReference>
<evidence type="ECO:0000313" key="2">
    <source>
        <dbReference type="EMBL" id="PAX58381.1"/>
    </source>
</evidence>
<sequence>MKQGIFATLTVFACLGLAQSAKALNQQDLEQFKTTGSCPRCDLSGADLSRASLSRVILRDANLKGANLSQADLRGADLTGANLEGAVLNNANLTAASLTGALMKSASLEGANLTFASLMSANLEATNLKGANTMMTNFRGAFFRLTTMPTNVVTADKPYGWSMQRPQKRECDKFKLDDARGSVCATELRTEETQEQQK</sequence>
<accession>A0A2A2TLA0</accession>
<protein>
    <recommendedName>
        <fullName evidence="4">Pentapeptide repeat-containing protein</fullName>
    </recommendedName>
</protein>
<name>A0A2A2TLA0_9CYAN</name>
<evidence type="ECO:0008006" key="4">
    <source>
        <dbReference type="Google" id="ProtNLM"/>
    </source>
</evidence>
<feature type="chain" id="PRO_5012652279" description="Pentapeptide repeat-containing protein" evidence="1">
    <location>
        <begin position="24"/>
        <end position="198"/>
    </location>
</feature>
<dbReference type="RefSeq" id="WP_095721181.1">
    <property type="nucleotide sequence ID" value="NZ_NTFS01000059.1"/>
</dbReference>
<dbReference type="PANTHER" id="PTHR14136">
    <property type="entry name" value="BTB_POZ DOMAIN-CONTAINING PROTEIN KCTD9"/>
    <property type="match status" value="1"/>
</dbReference>
<dbReference type="SUPFAM" id="SSF141571">
    <property type="entry name" value="Pentapeptide repeat-like"/>
    <property type="match status" value="1"/>
</dbReference>